<reference evidence="3 4" key="1">
    <citation type="submission" date="2013-11" db="EMBL/GenBank/DDBJ databases">
        <title>Genome sequencing of Stegodyphus mimosarum.</title>
        <authorList>
            <person name="Bechsgaard J."/>
        </authorList>
    </citation>
    <scope>NUCLEOTIDE SEQUENCE [LARGE SCALE GENOMIC DNA]</scope>
</reference>
<dbReference type="Pfam" id="PF25898">
    <property type="entry name" value="LolA_2nd_metazoa"/>
    <property type="match status" value="1"/>
</dbReference>
<organism evidence="3 4">
    <name type="scientific">Stegodyphus mimosarum</name>
    <name type="common">African social velvet spider</name>
    <dbReference type="NCBI Taxonomy" id="407821"/>
    <lineage>
        <taxon>Eukaryota</taxon>
        <taxon>Metazoa</taxon>
        <taxon>Ecdysozoa</taxon>
        <taxon>Arthropoda</taxon>
        <taxon>Chelicerata</taxon>
        <taxon>Arachnida</taxon>
        <taxon>Araneae</taxon>
        <taxon>Araneomorphae</taxon>
        <taxon>Entelegynae</taxon>
        <taxon>Eresoidea</taxon>
        <taxon>Eresidae</taxon>
        <taxon>Stegodyphus</taxon>
    </lineage>
</organism>
<evidence type="ECO:0000259" key="2">
    <source>
        <dbReference type="Pfam" id="PF25898"/>
    </source>
</evidence>
<evidence type="ECO:0000256" key="1">
    <source>
        <dbReference type="SAM" id="MobiDB-lite"/>
    </source>
</evidence>
<dbReference type="Proteomes" id="UP000054359">
    <property type="component" value="Unassembled WGS sequence"/>
</dbReference>
<feature type="non-terminal residue" evidence="3">
    <location>
        <position position="302"/>
    </location>
</feature>
<dbReference type="EMBL" id="KK112317">
    <property type="protein sequence ID" value="KFM57348.1"/>
    <property type="molecule type" value="Genomic_DNA"/>
</dbReference>
<feature type="region of interest" description="Disordered" evidence="1">
    <location>
        <begin position="233"/>
        <end position="302"/>
    </location>
</feature>
<feature type="compositionally biased region" description="Low complexity" evidence="1">
    <location>
        <begin position="240"/>
        <end position="250"/>
    </location>
</feature>
<feature type="compositionally biased region" description="Basic and acidic residues" evidence="1">
    <location>
        <begin position="292"/>
        <end position="302"/>
    </location>
</feature>
<dbReference type="OMA" id="LMEATSF"/>
<name>A0A087SWV9_STEMI</name>
<accession>A0A087SWV9</accession>
<dbReference type="InterPro" id="IPR058831">
    <property type="entry name" value="LolA-like_dom_2nd"/>
</dbReference>
<evidence type="ECO:0000313" key="3">
    <source>
        <dbReference type="EMBL" id="KFM57348.1"/>
    </source>
</evidence>
<evidence type="ECO:0000313" key="4">
    <source>
        <dbReference type="Proteomes" id="UP000054359"/>
    </source>
</evidence>
<keyword evidence="4" id="KW-1185">Reference proteome</keyword>
<sequence>MDIPCHLFQGIRTDWPEASLNVKSLWEWCFSVNMSRKDDKVVFRNGEFGLVSAQIKILESGKPSDYPTSFRMIHHFYDVNVKDPALMEATSFDISRCFQENEKRRLQFEVDWKITDDNLMVVENATSDIRFLQKWKQAIYQFSELKTSTLRVSSVTASVKDKKLYVKFLLLDAHKDLPKSVKESQKTAFQAEDTFRNSVNKGQVFIYHRPTQKERIQKIYVVKHSVTLQLNRTFERHTGPTEGPTQPTTPKRFPFTLITEPEKDKSTKDGGSRATTISTSPGGVSITSPPDGRTEKPEKLIH</sequence>
<feature type="compositionally biased region" description="Basic and acidic residues" evidence="1">
    <location>
        <begin position="260"/>
        <end position="271"/>
    </location>
</feature>
<feature type="domain" description="LolA-like" evidence="2">
    <location>
        <begin position="2"/>
        <end position="98"/>
    </location>
</feature>
<proteinExistence type="predicted"/>
<feature type="compositionally biased region" description="Polar residues" evidence="1">
    <location>
        <begin position="273"/>
        <end position="288"/>
    </location>
</feature>
<protein>
    <recommendedName>
        <fullName evidence="2">LolA-like domain-containing protein</fullName>
    </recommendedName>
</protein>
<dbReference type="AlphaFoldDB" id="A0A087SWV9"/>
<dbReference type="OrthoDB" id="6502284at2759"/>
<gene>
    <name evidence="3" type="ORF">X975_22960</name>
</gene>